<feature type="transmembrane region" description="Helical" evidence="2">
    <location>
        <begin position="101"/>
        <end position="119"/>
    </location>
</feature>
<dbReference type="AlphaFoldDB" id="A0A5E8CQW5"/>
<keyword evidence="2" id="KW-0812">Transmembrane</keyword>
<feature type="region of interest" description="Disordered" evidence="1">
    <location>
        <begin position="1"/>
        <end position="50"/>
    </location>
</feature>
<feature type="transmembrane region" description="Helical" evidence="2">
    <location>
        <begin position="299"/>
        <end position="326"/>
    </location>
</feature>
<dbReference type="Proteomes" id="UP000312326">
    <property type="component" value="Chromosome"/>
</dbReference>
<organism evidence="3 4">
    <name type="scientific">Lactobacillus amylovorus</name>
    <dbReference type="NCBI Taxonomy" id="1604"/>
    <lineage>
        <taxon>Bacteria</taxon>
        <taxon>Bacillati</taxon>
        <taxon>Bacillota</taxon>
        <taxon>Bacilli</taxon>
        <taxon>Lactobacillales</taxon>
        <taxon>Lactobacillaceae</taxon>
        <taxon>Lactobacillus</taxon>
    </lineage>
</organism>
<name>A0A5E8CQW5_LACAM</name>
<evidence type="ECO:0000313" key="3">
    <source>
        <dbReference type="EMBL" id="QDD71137.1"/>
    </source>
</evidence>
<accession>A0A5E8CQW5</accession>
<gene>
    <name evidence="3" type="ORF">DM298_09945</name>
</gene>
<dbReference type="EMBL" id="CP029754">
    <property type="protein sequence ID" value="QDD71137.1"/>
    <property type="molecule type" value="Genomic_DNA"/>
</dbReference>
<keyword evidence="2" id="KW-1133">Transmembrane helix</keyword>
<feature type="compositionally biased region" description="Polar residues" evidence="1">
    <location>
        <begin position="19"/>
        <end position="31"/>
    </location>
</feature>
<feature type="transmembrane region" description="Helical" evidence="2">
    <location>
        <begin position="232"/>
        <end position="252"/>
    </location>
</feature>
<feature type="transmembrane region" description="Helical" evidence="2">
    <location>
        <begin position="72"/>
        <end position="95"/>
    </location>
</feature>
<reference evidence="3 4" key="1">
    <citation type="submission" date="2018-06" db="EMBL/GenBank/DDBJ databases">
        <title>Complete genome sequnece of Lactobacillus amylovorus PMRA3.</title>
        <authorList>
            <person name="Nam Y.-D."/>
            <person name="Chung W.-H."/>
            <person name="Park Y.S."/>
            <person name="Kang J."/>
        </authorList>
    </citation>
    <scope>NUCLEOTIDE SEQUENCE [LARGE SCALE GENOMIC DNA]</scope>
    <source>
        <strain evidence="3 4">PMRA3</strain>
    </source>
</reference>
<keyword evidence="2" id="KW-0472">Membrane</keyword>
<dbReference type="RefSeq" id="WP_139962551.1">
    <property type="nucleotide sequence ID" value="NZ_CP029754.1"/>
</dbReference>
<evidence type="ECO:0000256" key="1">
    <source>
        <dbReference type="SAM" id="MobiDB-lite"/>
    </source>
</evidence>
<protein>
    <submittedName>
        <fullName evidence="3">Cytochrome C5</fullName>
    </submittedName>
</protein>
<feature type="transmembrane region" description="Helical" evidence="2">
    <location>
        <begin position="259"/>
        <end position="279"/>
    </location>
</feature>
<proteinExistence type="predicted"/>
<evidence type="ECO:0000313" key="4">
    <source>
        <dbReference type="Proteomes" id="UP000312326"/>
    </source>
</evidence>
<feature type="transmembrane region" description="Helical" evidence="2">
    <location>
        <begin position="140"/>
        <end position="160"/>
    </location>
</feature>
<evidence type="ECO:0000256" key="2">
    <source>
        <dbReference type="SAM" id="Phobius"/>
    </source>
</evidence>
<sequence>MAHMSRREYRMKKEHSQAGADQSRINYSRSKVNSREKFRSRKISNPQPIDHANVARASRENTSRENYYHVKLNFWTIFSDRPYVSVAIIVLALFFIMIKMWWGLAALFVLVIIGIFIIGRSHHPNRVLSLEFHMKASRKLSMLRAFELGGSMVMFLATYMKQVVTVDFSSAGSTDSFQIVQGVLSNNGGYYGQQGSYFLSLLNTITGGQLWSSYRYATNSAQMMSSSSGRWIIIWIMLLMIAPAICVLAQFFKEPYSRNVTLVTSLITTISFVLTPVLMRRWVVGYAMENQMTGAAANNAVHIGTMAYVGMACSIMVLVIAIYRFVKQDNFE</sequence>